<feature type="binding site" evidence="8">
    <location>
        <position position="91"/>
    </location>
    <ligand>
        <name>Fe cation</name>
        <dbReference type="ChEBI" id="CHEBI:24875"/>
    </ligand>
</feature>
<dbReference type="GO" id="GO:0008270">
    <property type="term" value="F:zinc ion binding"/>
    <property type="evidence" value="ECO:0007669"/>
    <property type="project" value="TreeGrafter"/>
</dbReference>
<feature type="binding site" evidence="7">
    <location>
        <position position="137"/>
    </location>
    <ligand>
        <name>Zn(2+)</name>
        <dbReference type="ChEBI" id="CHEBI:29105"/>
    </ligand>
</feature>
<dbReference type="Gene3D" id="3.30.1490.190">
    <property type="match status" value="1"/>
</dbReference>
<dbReference type="Gene3D" id="1.10.10.10">
    <property type="entry name" value="Winged helix-like DNA-binding domain superfamily/Winged helix DNA-binding domain"/>
    <property type="match status" value="1"/>
</dbReference>
<dbReference type="GO" id="GO:0045892">
    <property type="term" value="P:negative regulation of DNA-templated transcription"/>
    <property type="evidence" value="ECO:0007669"/>
    <property type="project" value="TreeGrafter"/>
</dbReference>
<dbReference type="GO" id="GO:1900376">
    <property type="term" value="P:regulation of secondary metabolite biosynthetic process"/>
    <property type="evidence" value="ECO:0007669"/>
    <property type="project" value="TreeGrafter"/>
</dbReference>
<dbReference type="GO" id="GO:0003700">
    <property type="term" value="F:DNA-binding transcription factor activity"/>
    <property type="evidence" value="ECO:0007669"/>
    <property type="project" value="InterPro"/>
</dbReference>
<dbReference type="InterPro" id="IPR036390">
    <property type="entry name" value="WH_DNA-bd_sf"/>
</dbReference>
<dbReference type="RefSeq" id="WP_073994591.1">
    <property type="nucleotide sequence ID" value="NZ_FQYT01000033.1"/>
</dbReference>
<dbReference type="PANTHER" id="PTHR33202:SF7">
    <property type="entry name" value="FERRIC UPTAKE REGULATION PROTEIN"/>
    <property type="match status" value="1"/>
</dbReference>
<keyword evidence="7" id="KW-0479">Metal-binding</keyword>
<keyword evidence="4" id="KW-0805">Transcription regulation</keyword>
<gene>
    <name evidence="9" type="ORF">SAMN02745691_02354</name>
</gene>
<evidence type="ECO:0000256" key="3">
    <source>
        <dbReference type="ARBA" id="ARBA00022833"/>
    </source>
</evidence>
<comment type="similarity">
    <text evidence="1">Belongs to the Fur family.</text>
</comment>
<evidence type="ECO:0000256" key="2">
    <source>
        <dbReference type="ARBA" id="ARBA00022491"/>
    </source>
</evidence>
<accession>A0A1M6L8Y0</accession>
<comment type="cofactor">
    <cofactor evidence="8">
        <name>Mn(2+)</name>
        <dbReference type="ChEBI" id="CHEBI:29035"/>
    </cofactor>
    <cofactor evidence="8">
        <name>Fe(2+)</name>
        <dbReference type="ChEBI" id="CHEBI:29033"/>
    </cofactor>
    <text evidence="8">Binds 1 Mn(2+) or Fe(2+) ion per subunit.</text>
</comment>
<keyword evidence="6" id="KW-0804">Transcription</keyword>
<dbReference type="EMBL" id="FQYT01000033">
    <property type="protein sequence ID" value="SHJ67661.1"/>
    <property type="molecule type" value="Genomic_DNA"/>
</dbReference>
<evidence type="ECO:0000256" key="1">
    <source>
        <dbReference type="ARBA" id="ARBA00007957"/>
    </source>
</evidence>
<evidence type="ECO:0000313" key="10">
    <source>
        <dbReference type="Proteomes" id="UP000184342"/>
    </source>
</evidence>
<organism evidence="9 10">
    <name type="scientific">Parasporobacterium paucivorans DSM 15970</name>
    <dbReference type="NCBI Taxonomy" id="1122934"/>
    <lineage>
        <taxon>Bacteria</taxon>
        <taxon>Bacillati</taxon>
        <taxon>Bacillota</taxon>
        <taxon>Clostridia</taxon>
        <taxon>Lachnospirales</taxon>
        <taxon>Lachnospiraceae</taxon>
        <taxon>Parasporobacterium</taxon>
    </lineage>
</organism>
<comment type="cofactor">
    <cofactor evidence="7">
        <name>Zn(2+)</name>
        <dbReference type="ChEBI" id="CHEBI:29105"/>
    </cofactor>
    <text evidence="7">Binds 1 zinc ion per subunit.</text>
</comment>
<evidence type="ECO:0000256" key="6">
    <source>
        <dbReference type="ARBA" id="ARBA00023163"/>
    </source>
</evidence>
<dbReference type="GO" id="GO:0000976">
    <property type="term" value="F:transcription cis-regulatory region binding"/>
    <property type="evidence" value="ECO:0007669"/>
    <property type="project" value="TreeGrafter"/>
</dbReference>
<dbReference type="AlphaFoldDB" id="A0A1M6L8Y0"/>
<name>A0A1M6L8Y0_9FIRM</name>
<keyword evidence="5" id="KW-0238">DNA-binding</keyword>
<keyword evidence="8" id="KW-0408">Iron</keyword>
<dbReference type="PANTHER" id="PTHR33202">
    <property type="entry name" value="ZINC UPTAKE REGULATION PROTEIN"/>
    <property type="match status" value="1"/>
</dbReference>
<evidence type="ECO:0000256" key="8">
    <source>
        <dbReference type="PIRSR" id="PIRSR602481-2"/>
    </source>
</evidence>
<protein>
    <submittedName>
        <fullName evidence="9">Fur family transcriptional regulator, ferric uptake regulator</fullName>
    </submittedName>
</protein>
<dbReference type="STRING" id="1122934.SAMN02745691_02354"/>
<sequence length="145" mass="17067">MERKRQEYEERLRTRGLRSTKGRRAVLETLMKSGQPLAAEQIFLLLKERDSQINLSTVYRTLESLETAELITRISIHNDDRMLFEYNCLGHRHYLVCTECKKIITVQHCPLGEYEKALENETGFSIYGHKLYLYGYCPQCKTKNT</sequence>
<dbReference type="InterPro" id="IPR036388">
    <property type="entry name" value="WH-like_DNA-bd_sf"/>
</dbReference>
<keyword evidence="2" id="KW-0678">Repressor</keyword>
<evidence type="ECO:0000256" key="5">
    <source>
        <dbReference type="ARBA" id="ARBA00023125"/>
    </source>
</evidence>
<feature type="binding site" evidence="7">
    <location>
        <position position="97"/>
    </location>
    <ligand>
        <name>Zn(2+)</name>
        <dbReference type="ChEBI" id="CHEBI:29105"/>
    </ligand>
</feature>
<reference evidence="9 10" key="1">
    <citation type="submission" date="2016-11" db="EMBL/GenBank/DDBJ databases">
        <authorList>
            <person name="Jaros S."/>
            <person name="Januszkiewicz K."/>
            <person name="Wedrychowicz H."/>
        </authorList>
    </citation>
    <scope>NUCLEOTIDE SEQUENCE [LARGE SCALE GENOMIC DNA]</scope>
    <source>
        <strain evidence="9 10">DSM 15970</strain>
    </source>
</reference>
<dbReference type="InterPro" id="IPR043135">
    <property type="entry name" value="Fur_C"/>
</dbReference>
<feature type="binding site" evidence="7">
    <location>
        <position position="140"/>
    </location>
    <ligand>
        <name>Zn(2+)</name>
        <dbReference type="ChEBI" id="CHEBI:29105"/>
    </ligand>
</feature>
<dbReference type="SUPFAM" id="SSF46785">
    <property type="entry name" value="Winged helix' DNA-binding domain"/>
    <property type="match status" value="1"/>
</dbReference>
<evidence type="ECO:0000256" key="4">
    <source>
        <dbReference type="ARBA" id="ARBA00023015"/>
    </source>
</evidence>
<keyword evidence="3 7" id="KW-0862">Zinc</keyword>
<feature type="binding site" evidence="7">
    <location>
        <position position="100"/>
    </location>
    <ligand>
        <name>Zn(2+)</name>
        <dbReference type="ChEBI" id="CHEBI:29105"/>
    </ligand>
</feature>
<dbReference type="InterPro" id="IPR002481">
    <property type="entry name" value="FUR"/>
</dbReference>
<feature type="binding site" evidence="8">
    <location>
        <position position="129"/>
    </location>
    <ligand>
        <name>Fe cation</name>
        <dbReference type="ChEBI" id="CHEBI:24875"/>
    </ligand>
</feature>
<dbReference type="Pfam" id="PF01475">
    <property type="entry name" value="FUR"/>
    <property type="match status" value="1"/>
</dbReference>
<evidence type="ECO:0000313" key="9">
    <source>
        <dbReference type="EMBL" id="SHJ67661.1"/>
    </source>
</evidence>
<proteinExistence type="inferred from homology"/>
<dbReference type="Proteomes" id="UP000184342">
    <property type="component" value="Unassembled WGS sequence"/>
</dbReference>
<dbReference type="CDD" id="cd07153">
    <property type="entry name" value="Fur_like"/>
    <property type="match status" value="1"/>
</dbReference>
<keyword evidence="10" id="KW-1185">Reference proteome</keyword>
<evidence type="ECO:0000256" key="7">
    <source>
        <dbReference type="PIRSR" id="PIRSR602481-1"/>
    </source>
</evidence>